<evidence type="ECO:0000313" key="4">
    <source>
        <dbReference type="Proteomes" id="UP000220158"/>
    </source>
</evidence>
<feature type="region of interest" description="Disordered" evidence="2">
    <location>
        <begin position="339"/>
        <end position="373"/>
    </location>
</feature>
<dbReference type="InterPro" id="IPR016024">
    <property type="entry name" value="ARM-type_fold"/>
</dbReference>
<gene>
    <name evidence="3" type="ORF">PRELSG_1340100</name>
</gene>
<reference evidence="3 4" key="1">
    <citation type="submission" date="2015-04" db="EMBL/GenBank/DDBJ databases">
        <authorList>
            <consortium name="Pathogen Informatics"/>
        </authorList>
    </citation>
    <scope>NUCLEOTIDE SEQUENCE [LARGE SCALE GENOMIC DNA]</scope>
    <source>
        <strain evidence="3 4">SGS1</strain>
    </source>
</reference>
<accession>A0A1J1HDP7</accession>
<dbReference type="SUPFAM" id="SSF48371">
    <property type="entry name" value="ARM repeat"/>
    <property type="match status" value="1"/>
</dbReference>
<feature type="compositionally biased region" description="Acidic residues" evidence="2">
    <location>
        <begin position="360"/>
        <end position="373"/>
    </location>
</feature>
<evidence type="ECO:0000313" key="3">
    <source>
        <dbReference type="EMBL" id="CRH04027.1"/>
    </source>
</evidence>
<dbReference type="OrthoDB" id="377410at2759"/>
<proteinExistence type="predicted"/>
<feature type="compositionally biased region" description="Basic and acidic residues" evidence="2">
    <location>
        <begin position="339"/>
        <end position="359"/>
    </location>
</feature>
<evidence type="ECO:0000256" key="1">
    <source>
        <dbReference type="SAM" id="Coils"/>
    </source>
</evidence>
<feature type="coiled-coil region" evidence="1">
    <location>
        <begin position="1781"/>
        <end position="1808"/>
    </location>
</feature>
<dbReference type="GeneID" id="39738334"/>
<dbReference type="EMBL" id="LN835308">
    <property type="protein sequence ID" value="CRH04027.1"/>
    <property type="molecule type" value="Genomic_DNA"/>
</dbReference>
<organism evidence="3 4">
    <name type="scientific">Plasmodium relictum</name>
    <dbReference type="NCBI Taxonomy" id="85471"/>
    <lineage>
        <taxon>Eukaryota</taxon>
        <taxon>Sar</taxon>
        <taxon>Alveolata</taxon>
        <taxon>Apicomplexa</taxon>
        <taxon>Aconoidasida</taxon>
        <taxon>Haemosporida</taxon>
        <taxon>Plasmodiidae</taxon>
        <taxon>Plasmodium</taxon>
        <taxon>Plasmodium (Haemamoeba)</taxon>
    </lineage>
</organism>
<protein>
    <submittedName>
        <fullName evidence="3">Uncharacterized protein</fullName>
    </submittedName>
</protein>
<keyword evidence="4" id="KW-1185">Reference proteome</keyword>
<feature type="compositionally biased region" description="Basic and acidic residues" evidence="2">
    <location>
        <begin position="1113"/>
        <end position="1128"/>
    </location>
</feature>
<dbReference type="Proteomes" id="UP000220158">
    <property type="component" value="Chromosome 13"/>
</dbReference>
<feature type="region of interest" description="Disordered" evidence="2">
    <location>
        <begin position="1107"/>
        <end position="1128"/>
    </location>
</feature>
<sequence>MEIKLNIIFNDILLILTDDHMIENHDKFFIDKTQNILCVECISKIFFNKSPLYKKYLLFKSINDIYSIKNCYDFRYHFSFFLLDHTLFLSDSFSFLERITKIKDDYVYSVNNELIKLATNACKEFLNICSEDLCNIFKDAIYTCVLVRLKKFSQNKRKYFFIFKFLKNLIENVEIIHNTLKDEPSIIEEFMKLFIHNHSLENNSKNEKNFNTHQEKEYFYNENDNSTEILLTLQIIHKLWYENSLWQINKDLLKNFFINLIKNFKFTNKKTDLCDYYIEFIYLITKNCNDINYFFNTIIFDTNNKKKKDDKTIISPNVSTSKKKNNKFTRLIKENNEIQDNEHKNKINENEYNKNKCNEDESNEIENSEDDETYEKKYNYQSKSNEEKCKEYRANENEDLSVSYKTKKEKSYLGICCQEKNNISEYNESNEEIMLNGYNDELEIELIENDHFNDFIKEKDLSNTMKLSKENNLIKYKMEINREVKINPDEEYSNYENITCESNFLKSEMYEIKEQEIHENIKQKEKKSYYYHNLNLSNCSINSKIIPSDYGKNSISKENHEEIYNNSLHFYKSNEEHLDISTIYKGSQNKIEDKDEKDNKIIFYKSPNINHLNYIESCNLNSKEKSTFNLKILEKSENLQIFIILCDNLQETLLNNFNSNIQMKCLDIFCKFCDFDEQIINIIISNTSLVEWIFDFISNTKYEKLREKALNFLMTFFFNNSLFSHTHAHYMLDVLINVILKYVNKSDNIYNGVNNFSIFFHFLKALNMLISIAHSSIKIFHIFKIINIITFLVLSPQTIPINIKDIILFFENIIIEKEGKKKNEYEQMRENQVFDKNYSKKYKLKSNEILFSTNKKQQIIMDKSINKKKNYYSDCANNNDVHKNNIDSNNNNIYTEHNNNITYEHFSLNDIINKVYVTNILALFKILEISLNIIKIVNINNQDVYLELIYSEQNDFLDDLSLSITKLLFALIFILNKNQDLLINLNTVNEKENSDNENEFQILNFIKSILYFFIELHSFFRNAMKESNNNFEKDMIYFIRFLYLSCIFIFDNINERKNLFKNISSKIFFSSFFNPFFHLFSDILSHVEYISEDYLIRLKKYSSNHNDNEIEQQEDKKTEDEEEKKNNNEEDEINLINDKFIIYKKRMRQVLIKNKPFTLFFQYVSNKNYNFDCYRILNLLIYEDKIFKGKKNQKDILIEIIKKNDFYFSKVLLFNFNDNEGIIETVIYIFYLSLNYDKVFIERKLNSSRINNYVESIFLFNDSEITINPFFLFMSLSYSYYFITKENILTVFNYIKKEMHKINLQLWLDIKKIKNIYFAFDCLFSLKINSSNYNNFFSFIIYIMKLELSLHSSKQMDQIDNRLYLCISKNKDLVKNIFENVEMDNVQNNYIIYVYYLIIKLRKYSVEYSKSVSLYKMMSTVIRYMNTLENKSEEINDIFSFFFIFFENLEIYAQTDIFNIITLLQKLSIYVKNSLKEYFNKQDGLMKKTELCINFPKFENSFFYFLLNLIMHCRKNYQIQNINVLSSSISLIHLLIYSIQSTNYHFKSLSLLILSLLILPLPNSIKTVSPLLVKLSTSFDKNAEDILSQDDKSLISIENNKEKFIIRKSLYYPLVTSEHDNIRVSSLSLLLSLLLTNDVVLLDEEAFSFFIFLINSSFLSEWDDIQNDLLFAIINVLLLSTTLNLKTKSFCFNFIYSFRPFFLRNILHLNRNHKIIIHKLFFLLITVKIKPLWFDLKSYSEKILKILLNIVTKKDLDLISFNCISSLAYEAFIINKKDNNNNANKNVIENLEEYLETYKKNIKNTGDICYTTSFNKFRCEQIDYDVILSILNMTKLLLYK</sequence>
<evidence type="ECO:0000256" key="2">
    <source>
        <dbReference type="SAM" id="MobiDB-lite"/>
    </source>
</evidence>
<dbReference type="OMA" id="KIKPLWF"/>
<dbReference type="RefSeq" id="XP_028536033.1">
    <property type="nucleotide sequence ID" value="XM_028678937.1"/>
</dbReference>
<name>A0A1J1HDP7_PLARL</name>
<dbReference type="VEuPathDB" id="PlasmoDB:PRELSG_1340100"/>
<keyword evidence="1" id="KW-0175">Coiled coil</keyword>
<dbReference type="KEGG" id="prel:PRELSG_1340100"/>